<evidence type="ECO:0000256" key="3">
    <source>
        <dbReference type="HAMAP-Rule" id="MF_00187"/>
    </source>
</evidence>
<dbReference type="HAMAP" id="MF_00187">
    <property type="entry name" value="FdhD"/>
    <property type="match status" value="1"/>
</dbReference>
<comment type="caution">
    <text evidence="4">The sequence shown here is derived from an EMBL/GenBank/DDBJ whole genome shotgun (WGS) entry which is preliminary data.</text>
</comment>
<keyword evidence="2 3" id="KW-0501">Molybdenum cofactor biosynthesis</keyword>
<dbReference type="PANTHER" id="PTHR30592:SF1">
    <property type="entry name" value="SULFUR CARRIER PROTEIN FDHD"/>
    <property type="match status" value="1"/>
</dbReference>
<dbReference type="InterPro" id="IPR016193">
    <property type="entry name" value="Cytidine_deaminase-like"/>
</dbReference>
<dbReference type="SUPFAM" id="SSF53927">
    <property type="entry name" value="Cytidine deaminase-like"/>
    <property type="match status" value="1"/>
</dbReference>
<keyword evidence="5" id="KW-1185">Reference proteome</keyword>
<comment type="similarity">
    <text evidence="3">Belongs to the FdhD family.</text>
</comment>
<proteinExistence type="inferred from homology"/>
<dbReference type="EMBL" id="JBHPKH010000006">
    <property type="protein sequence ID" value="MFC1572192.1"/>
    <property type="molecule type" value="Genomic_DNA"/>
</dbReference>
<dbReference type="PANTHER" id="PTHR30592">
    <property type="entry name" value="FORMATE DEHYDROGENASE"/>
    <property type="match status" value="1"/>
</dbReference>
<dbReference type="Gene3D" id="3.40.140.10">
    <property type="entry name" value="Cytidine Deaminase, domain 2"/>
    <property type="match status" value="1"/>
</dbReference>
<comment type="function">
    <text evidence="3">Required for formate dehydrogenase (FDH) activity. Acts as a sulfur carrier protein that transfers sulfur from IscS to the molybdenum cofactor prior to its insertion into FDH.</text>
</comment>
<name>A0ABV6YIM6_UNCEI</name>
<dbReference type="PIRSF" id="PIRSF015626">
    <property type="entry name" value="FdhD"/>
    <property type="match status" value="1"/>
</dbReference>
<evidence type="ECO:0000313" key="4">
    <source>
        <dbReference type="EMBL" id="MFC1572192.1"/>
    </source>
</evidence>
<dbReference type="NCBIfam" id="TIGR00129">
    <property type="entry name" value="fdhD_narQ"/>
    <property type="match status" value="1"/>
</dbReference>
<dbReference type="Pfam" id="PF02634">
    <property type="entry name" value="FdhD-NarQ"/>
    <property type="match status" value="1"/>
</dbReference>
<evidence type="ECO:0000256" key="1">
    <source>
        <dbReference type="ARBA" id="ARBA00022490"/>
    </source>
</evidence>
<evidence type="ECO:0000256" key="2">
    <source>
        <dbReference type="ARBA" id="ARBA00023150"/>
    </source>
</evidence>
<sequence length="266" mass="28998">MTETADFGPVLRYPVVTVKPDDVVHAEQAIATEIPFTIVASDVEIATMQCSPSDLTELCYGFLLSTGFINTTEEILSCSIDTTRWVAELELEHVPDLELMGKRLYTSGCGKGVTYASLDEASARMPVVSGFSITREQVFEMARWLQRASSVYRDTRGIHTAALSTDGDTPSITMDDIGRHNAVDKVIGKGLMTGLDFSRTALVCSGRVSSEILQKARRAGIAVLVARGAPTHQSILRAQDMEITIVGFARGTSFTVFTHEERIELS</sequence>
<dbReference type="Gene3D" id="3.10.20.10">
    <property type="match status" value="1"/>
</dbReference>
<evidence type="ECO:0000313" key="5">
    <source>
        <dbReference type="Proteomes" id="UP001593833"/>
    </source>
</evidence>
<dbReference type="InterPro" id="IPR003786">
    <property type="entry name" value="FdhD"/>
</dbReference>
<comment type="subcellular location">
    <subcellularLocation>
        <location evidence="3">Cytoplasm</location>
    </subcellularLocation>
</comment>
<gene>
    <name evidence="3 4" type="primary">fdhD</name>
    <name evidence="4" type="ORF">ACFL6M_01210</name>
</gene>
<keyword evidence="1 3" id="KW-0963">Cytoplasm</keyword>
<protein>
    <recommendedName>
        <fullName evidence="3">Sulfur carrier protein FdhD</fullName>
    </recommendedName>
</protein>
<comment type="caution">
    <text evidence="3">Lacks conserved residue(s) required for the propagation of feature annotation.</text>
</comment>
<reference evidence="4 5" key="1">
    <citation type="submission" date="2024-09" db="EMBL/GenBank/DDBJ databases">
        <authorList>
            <person name="D'Angelo T."/>
        </authorList>
    </citation>
    <scope>NUCLEOTIDE SEQUENCE [LARGE SCALE GENOMIC DNA]</scope>
    <source>
        <strain evidence="4">SAG AM-320-E07</strain>
    </source>
</reference>
<feature type="active site" description="Cysteine persulfide intermediate" evidence="3">
    <location>
        <position position="109"/>
    </location>
</feature>
<organism evidence="4 5">
    <name type="scientific">Eiseniibacteriota bacterium</name>
    <dbReference type="NCBI Taxonomy" id="2212470"/>
    <lineage>
        <taxon>Bacteria</taxon>
        <taxon>Candidatus Eiseniibacteriota</taxon>
    </lineage>
</organism>
<accession>A0ABV6YIM6</accession>
<dbReference type="Proteomes" id="UP001593833">
    <property type="component" value="Unassembled WGS sequence"/>
</dbReference>